<keyword evidence="11" id="KW-0670">Pyruvate</keyword>
<dbReference type="Pfam" id="PF04055">
    <property type="entry name" value="Radical_SAM"/>
    <property type="match status" value="1"/>
</dbReference>
<dbReference type="Proteomes" id="UP001589605">
    <property type="component" value="Unassembled WGS sequence"/>
</dbReference>
<name>A0ABV5EYV8_9FLAO</name>
<dbReference type="NCBIfam" id="TIGR02493">
    <property type="entry name" value="PFLA"/>
    <property type="match status" value="1"/>
</dbReference>
<dbReference type="InterPro" id="IPR001989">
    <property type="entry name" value="Radical_activat_CS"/>
</dbReference>
<comment type="catalytic activity">
    <reaction evidence="9">
        <text>glycyl-[formate C-acetyltransferase] + reduced [flavodoxin] + S-adenosyl-L-methionine = glycin-2-yl radical-[formate C-acetyltransferase] + semiquinone [flavodoxin] + 5'-deoxyadenosine + L-methionine + H(+)</text>
        <dbReference type="Rhea" id="RHEA:19225"/>
        <dbReference type="Rhea" id="RHEA-COMP:10622"/>
        <dbReference type="Rhea" id="RHEA-COMP:12190"/>
        <dbReference type="Rhea" id="RHEA-COMP:12191"/>
        <dbReference type="Rhea" id="RHEA-COMP:14480"/>
        <dbReference type="ChEBI" id="CHEBI:15378"/>
        <dbReference type="ChEBI" id="CHEBI:17319"/>
        <dbReference type="ChEBI" id="CHEBI:29947"/>
        <dbReference type="ChEBI" id="CHEBI:32722"/>
        <dbReference type="ChEBI" id="CHEBI:57618"/>
        <dbReference type="ChEBI" id="CHEBI:57844"/>
        <dbReference type="ChEBI" id="CHEBI:59789"/>
        <dbReference type="ChEBI" id="CHEBI:140311"/>
        <dbReference type="EC" id="1.97.1.4"/>
    </reaction>
</comment>
<evidence type="ECO:0000256" key="3">
    <source>
        <dbReference type="ARBA" id="ARBA00022485"/>
    </source>
</evidence>
<keyword evidence="5 9" id="KW-0479">Metal-binding</keyword>
<accession>A0ABV5EYV8</accession>
<proteinExistence type="inferred from homology"/>
<dbReference type="PANTHER" id="PTHR30352">
    <property type="entry name" value="PYRUVATE FORMATE-LYASE-ACTIVATING ENZYME"/>
    <property type="match status" value="1"/>
</dbReference>
<dbReference type="InterPro" id="IPR007197">
    <property type="entry name" value="rSAM"/>
</dbReference>
<evidence type="ECO:0000256" key="5">
    <source>
        <dbReference type="ARBA" id="ARBA00022723"/>
    </source>
</evidence>
<keyword evidence="6 9" id="KW-0560">Oxidoreductase</keyword>
<keyword evidence="3 9" id="KW-0004">4Fe-4S</keyword>
<evidence type="ECO:0000256" key="8">
    <source>
        <dbReference type="ARBA" id="ARBA00023014"/>
    </source>
</evidence>
<evidence type="ECO:0000256" key="2">
    <source>
        <dbReference type="ARBA" id="ARBA00009777"/>
    </source>
</evidence>
<dbReference type="EC" id="1.97.1.4" evidence="9"/>
<dbReference type="EMBL" id="JBHMEZ010000003">
    <property type="protein sequence ID" value="MFB9052376.1"/>
    <property type="molecule type" value="Genomic_DNA"/>
</dbReference>
<comment type="caution">
    <text evidence="11">The sequence shown here is derived from an EMBL/GenBank/DDBJ whole genome shotgun (WGS) entry which is preliminary data.</text>
</comment>
<dbReference type="InterPro" id="IPR012839">
    <property type="entry name" value="Organic_radical_activase"/>
</dbReference>
<dbReference type="RefSeq" id="WP_382382228.1">
    <property type="nucleotide sequence ID" value="NZ_JBHMEZ010000003.1"/>
</dbReference>
<evidence type="ECO:0000256" key="6">
    <source>
        <dbReference type="ARBA" id="ARBA00023002"/>
    </source>
</evidence>
<organism evidence="11 12">
    <name type="scientific">Formosa undariae</name>
    <dbReference type="NCBI Taxonomy" id="1325436"/>
    <lineage>
        <taxon>Bacteria</taxon>
        <taxon>Pseudomonadati</taxon>
        <taxon>Bacteroidota</taxon>
        <taxon>Flavobacteriia</taxon>
        <taxon>Flavobacteriales</taxon>
        <taxon>Flavobacteriaceae</taxon>
        <taxon>Formosa</taxon>
    </lineage>
</organism>
<protein>
    <recommendedName>
        <fullName evidence="9">Pyruvate formate-lyase-activating enzyme</fullName>
        <ecNumber evidence="9">1.97.1.4</ecNumber>
    </recommendedName>
</protein>
<dbReference type="InterPro" id="IPR012838">
    <property type="entry name" value="PFL1_activating"/>
</dbReference>
<comment type="function">
    <text evidence="1">Activation of pyruvate formate-lyase 1 under anaerobic conditions by generation of an organic free radical, using S-adenosylmethionine and reduced flavodoxin as cosubstrates to produce 5'-deoxy-adenosine.</text>
</comment>
<evidence type="ECO:0000313" key="11">
    <source>
        <dbReference type="EMBL" id="MFB9052376.1"/>
    </source>
</evidence>
<evidence type="ECO:0000256" key="1">
    <source>
        <dbReference type="ARBA" id="ARBA00002918"/>
    </source>
</evidence>
<dbReference type="PROSITE" id="PS01087">
    <property type="entry name" value="RADICAL_ACTIVATING"/>
    <property type="match status" value="1"/>
</dbReference>
<keyword evidence="9" id="KW-0963">Cytoplasm</keyword>
<dbReference type="PANTHER" id="PTHR30352:SF5">
    <property type="entry name" value="PYRUVATE FORMATE-LYASE 1-ACTIVATING ENZYME"/>
    <property type="match status" value="1"/>
</dbReference>
<keyword evidence="4 9" id="KW-0949">S-adenosyl-L-methionine</keyword>
<dbReference type="Gene3D" id="3.20.20.70">
    <property type="entry name" value="Aldolase class I"/>
    <property type="match status" value="1"/>
</dbReference>
<dbReference type="PROSITE" id="PS51918">
    <property type="entry name" value="RADICAL_SAM"/>
    <property type="match status" value="1"/>
</dbReference>
<comment type="cofactor">
    <cofactor evidence="9">
        <name>[4Fe-4S] cluster</name>
        <dbReference type="ChEBI" id="CHEBI:49883"/>
    </cofactor>
    <text evidence="9">Binds 1 [4Fe-4S] cluster. The cluster is coordinated with 3 cysteines and an exchangeable S-adenosyl-L-methionine.</text>
</comment>
<gene>
    <name evidence="11" type="primary">pflA</name>
    <name evidence="11" type="ORF">ACFFVB_04720</name>
</gene>
<dbReference type="SUPFAM" id="SSF102114">
    <property type="entry name" value="Radical SAM enzymes"/>
    <property type="match status" value="1"/>
</dbReference>
<dbReference type="SFLD" id="SFLDS00029">
    <property type="entry name" value="Radical_SAM"/>
    <property type="match status" value="1"/>
</dbReference>
<dbReference type="CDD" id="cd01335">
    <property type="entry name" value="Radical_SAM"/>
    <property type="match status" value="1"/>
</dbReference>
<dbReference type="InterPro" id="IPR058240">
    <property type="entry name" value="rSAM_sf"/>
</dbReference>
<reference evidence="11 12" key="1">
    <citation type="submission" date="2024-09" db="EMBL/GenBank/DDBJ databases">
        <authorList>
            <person name="Sun Q."/>
            <person name="Mori K."/>
        </authorList>
    </citation>
    <scope>NUCLEOTIDE SEQUENCE [LARGE SCALE GENOMIC DNA]</scope>
    <source>
        <strain evidence="11 12">CECT 8286</strain>
    </source>
</reference>
<keyword evidence="12" id="KW-1185">Reference proteome</keyword>
<evidence type="ECO:0000256" key="4">
    <source>
        <dbReference type="ARBA" id="ARBA00022691"/>
    </source>
</evidence>
<keyword evidence="7 9" id="KW-0408">Iron</keyword>
<dbReference type="SFLD" id="SFLDG01066">
    <property type="entry name" value="organic_radical-activating_enz"/>
    <property type="match status" value="1"/>
</dbReference>
<evidence type="ECO:0000259" key="10">
    <source>
        <dbReference type="PROSITE" id="PS51918"/>
    </source>
</evidence>
<comment type="subcellular location">
    <subcellularLocation>
        <location evidence="9">Cytoplasm</location>
    </subcellularLocation>
</comment>
<evidence type="ECO:0000256" key="7">
    <source>
        <dbReference type="ARBA" id="ARBA00023004"/>
    </source>
</evidence>
<feature type="domain" description="Radical SAM core" evidence="10">
    <location>
        <begin position="39"/>
        <end position="261"/>
    </location>
</feature>
<comment type="similarity">
    <text evidence="2 9">Belongs to the organic radical-activating enzymes family.</text>
</comment>
<evidence type="ECO:0000313" key="12">
    <source>
        <dbReference type="Proteomes" id="UP001589605"/>
    </source>
</evidence>
<dbReference type="GO" id="GO:0043365">
    <property type="term" value="F:[formate-C-acetyltransferase]-activating enzyme activity"/>
    <property type="evidence" value="ECO:0007669"/>
    <property type="project" value="UniProtKB-EC"/>
</dbReference>
<comment type="function">
    <text evidence="9">Activation of pyruvate formate-lyase under anaerobic conditions by generation of an organic free radical, using S-adenosylmethionine and reduced flavodoxin as cosubstrates to produce 5'-deoxy-adenosine.</text>
</comment>
<dbReference type="InterPro" id="IPR013785">
    <property type="entry name" value="Aldolase_TIM"/>
</dbReference>
<dbReference type="InterPro" id="IPR034457">
    <property type="entry name" value="Organic_radical-activating"/>
</dbReference>
<evidence type="ECO:0000256" key="9">
    <source>
        <dbReference type="RuleBase" id="RU362053"/>
    </source>
</evidence>
<keyword evidence="8 9" id="KW-0411">Iron-sulfur</keyword>
<dbReference type="PIRSF" id="PIRSF000371">
    <property type="entry name" value="PFL_act_enz"/>
    <property type="match status" value="1"/>
</dbReference>
<sequence>MVSVTYIFEYLFFFNQNLTTIKTTDITLSVHSIESFGTHDGPGIRMVVFLQGCKLKCLYCHNPDTIDTQGGTEYNIEDLVQRAVRMKSYFGDRGGVTVSGGEPLLQSKNLITFFKRLKEEGIHTNIDTNGRLLNHPTKELLDDYADLVMLDIKHMTEEGFQYIAGAKNKETTFNFAKYREDSGKKMWLRYVLIPGTTNTPELLHQLGTYFKDYKTIEQIELQPYHKLGIHKWEALGWEYELKEARENTQEELDVAKEILENYFKKVKVN</sequence>